<evidence type="ECO:0000313" key="3">
    <source>
        <dbReference type="Proteomes" id="UP000629911"/>
    </source>
</evidence>
<name>A0ABQ2U8C1_9ACTN</name>
<protein>
    <submittedName>
        <fullName evidence="2">Uncharacterized protein</fullName>
    </submittedName>
</protein>
<dbReference type="EMBL" id="BMTZ01000034">
    <property type="protein sequence ID" value="GGT79859.1"/>
    <property type="molecule type" value="Genomic_DNA"/>
</dbReference>
<evidence type="ECO:0000313" key="2">
    <source>
        <dbReference type="EMBL" id="GGT79859.1"/>
    </source>
</evidence>
<feature type="region of interest" description="Disordered" evidence="1">
    <location>
        <begin position="1"/>
        <end position="80"/>
    </location>
</feature>
<accession>A0ABQ2U8C1</accession>
<dbReference type="Proteomes" id="UP000629911">
    <property type="component" value="Unassembled WGS sequence"/>
</dbReference>
<proteinExistence type="predicted"/>
<comment type="caution">
    <text evidence="2">The sequence shown here is derived from an EMBL/GenBank/DDBJ whole genome shotgun (WGS) entry which is preliminary data.</text>
</comment>
<sequence>MSARVHTRAAVPSGWTARLSGPCGRQEGRATRRTLGGAVGRSRRRTERLRGGAEPGRPRARAGALPIGSRPGAEEASYAAPPMREATLAASYRSCGCGRGVPRRLAWRELDGRCALQARSAVEGRRHPSGGRLSHG</sequence>
<evidence type="ECO:0000256" key="1">
    <source>
        <dbReference type="SAM" id="MobiDB-lite"/>
    </source>
</evidence>
<keyword evidence="3" id="KW-1185">Reference proteome</keyword>
<feature type="region of interest" description="Disordered" evidence="1">
    <location>
        <begin position="117"/>
        <end position="136"/>
    </location>
</feature>
<reference evidence="3" key="1">
    <citation type="journal article" date="2019" name="Int. J. Syst. Evol. Microbiol.">
        <title>The Global Catalogue of Microorganisms (GCM) 10K type strain sequencing project: providing services to taxonomists for standard genome sequencing and annotation.</title>
        <authorList>
            <consortium name="The Broad Institute Genomics Platform"/>
            <consortium name="The Broad Institute Genome Sequencing Center for Infectious Disease"/>
            <person name="Wu L."/>
            <person name="Ma J."/>
        </authorList>
    </citation>
    <scope>NUCLEOTIDE SEQUENCE [LARGE SCALE GENOMIC DNA]</scope>
    <source>
        <strain evidence="3">JCM 4422</strain>
    </source>
</reference>
<organism evidence="2 3">
    <name type="scientific">Streptomyces variabilis</name>
    <dbReference type="NCBI Taxonomy" id="67372"/>
    <lineage>
        <taxon>Bacteria</taxon>
        <taxon>Bacillati</taxon>
        <taxon>Actinomycetota</taxon>
        <taxon>Actinomycetes</taxon>
        <taxon>Kitasatosporales</taxon>
        <taxon>Streptomycetaceae</taxon>
        <taxon>Streptomyces</taxon>
        <taxon>Streptomyces griseoincarnatus group</taxon>
    </lineage>
</organism>
<gene>
    <name evidence="2" type="ORF">GCM10010287_62770</name>
</gene>